<dbReference type="Proteomes" id="UP000799536">
    <property type="component" value="Unassembled WGS sequence"/>
</dbReference>
<protein>
    <submittedName>
        <fullName evidence="2">Uncharacterized protein</fullName>
    </submittedName>
</protein>
<sequence>MSINSATTSSHAELLPWRWTITANDPTVSCPSSSAILGTLAIVNILVSALSILFGNRRVLHWVFCRRWFKTLDSHAYRYMWAVNVGLQLGANALIAVIFQRAPGYHADFKVWELMLFFTVRPRLSWIALGLLGPLSLEKGEQITVELRRKASNRAYRARNFRNVRNTQSQPTTKEVWIPHFPWRSAAIAQIFSEIVLQCIALYIMGRTAYFASHHGFYNVTSTRYKELPDAAHLMYAGALFYLIVGSGMLIWEVIWLLMRVNAEDLEDGEKASGLGLFVIFNLFTTWLGSWIFWAGFVSLAGNLYCPPKLYAQGTIWAAFSLFGIMIGGGAG</sequence>
<organism evidence="2 3">
    <name type="scientific">Delitschia confertaspora ATCC 74209</name>
    <dbReference type="NCBI Taxonomy" id="1513339"/>
    <lineage>
        <taxon>Eukaryota</taxon>
        <taxon>Fungi</taxon>
        <taxon>Dikarya</taxon>
        <taxon>Ascomycota</taxon>
        <taxon>Pezizomycotina</taxon>
        <taxon>Dothideomycetes</taxon>
        <taxon>Pleosporomycetidae</taxon>
        <taxon>Pleosporales</taxon>
        <taxon>Delitschiaceae</taxon>
        <taxon>Delitschia</taxon>
    </lineage>
</organism>
<evidence type="ECO:0000313" key="3">
    <source>
        <dbReference type="Proteomes" id="UP000799536"/>
    </source>
</evidence>
<feature type="transmembrane region" description="Helical" evidence="1">
    <location>
        <begin position="310"/>
        <end position="331"/>
    </location>
</feature>
<feature type="transmembrane region" description="Helical" evidence="1">
    <location>
        <begin position="234"/>
        <end position="255"/>
    </location>
</feature>
<name>A0A9P4JHF9_9PLEO</name>
<dbReference type="EMBL" id="ML994073">
    <property type="protein sequence ID" value="KAF2199488.1"/>
    <property type="molecule type" value="Genomic_DNA"/>
</dbReference>
<proteinExistence type="predicted"/>
<dbReference type="OrthoDB" id="3525430at2759"/>
<reference evidence="2" key="1">
    <citation type="journal article" date="2020" name="Stud. Mycol.">
        <title>101 Dothideomycetes genomes: a test case for predicting lifestyles and emergence of pathogens.</title>
        <authorList>
            <person name="Haridas S."/>
            <person name="Albert R."/>
            <person name="Binder M."/>
            <person name="Bloem J."/>
            <person name="Labutti K."/>
            <person name="Salamov A."/>
            <person name="Andreopoulos B."/>
            <person name="Baker S."/>
            <person name="Barry K."/>
            <person name="Bills G."/>
            <person name="Bluhm B."/>
            <person name="Cannon C."/>
            <person name="Castanera R."/>
            <person name="Culley D."/>
            <person name="Daum C."/>
            <person name="Ezra D."/>
            <person name="Gonzalez J."/>
            <person name="Henrissat B."/>
            <person name="Kuo A."/>
            <person name="Liang C."/>
            <person name="Lipzen A."/>
            <person name="Lutzoni F."/>
            <person name="Magnuson J."/>
            <person name="Mondo S."/>
            <person name="Nolan M."/>
            <person name="Ohm R."/>
            <person name="Pangilinan J."/>
            <person name="Park H.-J."/>
            <person name="Ramirez L."/>
            <person name="Alfaro M."/>
            <person name="Sun H."/>
            <person name="Tritt A."/>
            <person name="Yoshinaga Y."/>
            <person name="Zwiers L.-H."/>
            <person name="Turgeon B."/>
            <person name="Goodwin S."/>
            <person name="Spatafora J."/>
            <person name="Crous P."/>
            <person name="Grigoriev I."/>
        </authorList>
    </citation>
    <scope>NUCLEOTIDE SEQUENCE</scope>
    <source>
        <strain evidence="2">ATCC 74209</strain>
    </source>
</reference>
<evidence type="ECO:0000313" key="2">
    <source>
        <dbReference type="EMBL" id="KAF2199488.1"/>
    </source>
</evidence>
<keyword evidence="1" id="KW-1133">Transmembrane helix</keyword>
<comment type="caution">
    <text evidence="2">The sequence shown here is derived from an EMBL/GenBank/DDBJ whole genome shotgun (WGS) entry which is preliminary data.</text>
</comment>
<accession>A0A9P4JHF9</accession>
<evidence type="ECO:0000256" key="1">
    <source>
        <dbReference type="SAM" id="Phobius"/>
    </source>
</evidence>
<keyword evidence="3" id="KW-1185">Reference proteome</keyword>
<feature type="transmembrane region" description="Helical" evidence="1">
    <location>
        <begin position="76"/>
        <end position="99"/>
    </location>
</feature>
<gene>
    <name evidence="2" type="ORF">GQ43DRAFT_464779</name>
</gene>
<keyword evidence="1" id="KW-0472">Membrane</keyword>
<feature type="transmembrane region" description="Helical" evidence="1">
    <location>
        <begin position="275"/>
        <end position="298"/>
    </location>
</feature>
<keyword evidence="1" id="KW-0812">Transmembrane</keyword>
<dbReference type="AlphaFoldDB" id="A0A9P4JHF9"/>
<feature type="transmembrane region" description="Helical" evidence="1">
    <location>
        <begin position="35"/>
        <end position="55"/>
    </location>
</feature>